<name>A0ACD3ADH2_9AGAR</name>
<sequence length="652" mass="75245">MTILNLWCWFWGDTPGHFFFVEIESKQLVADLKEGIIRKHPKCSRINPIDLDVFKVSIPTKDFLLKVEGEPTPHHVDGARILDNPQDKIEDLFDVDVYCDWIRQTIDVIVMPSQRSAVCPSNSFTFGADPEREALQLIYELYWGKEVPVTEEQVEPDGLNRCNHGTGQPMGRQSQVLRYIAIPGLSRWGITKGDKLMVRDEYVKAYDWLSSLTDYQARFSVICGHPDIGKTLFLYYCLVQRLSQKSTTSFSLEPRSRVYILSEKGVHKATESSVWSFDGPVHVPSHHWALLDAGTTSVPPPSPLVYDFRVVLVTSPDESRYRHWVTKLMGLTYYMNPWSWDELWVGASIQYRLDPNTPSAKRMLENYLNYGPSPRIIYEDRDGIQTYNEELEEEIEEIDLDRVLDRGESLRDISNKLFVPYPALDDRLRRPRFAIASRYILGRLAYKFDGDIAKFKKFADRVTLRDVYPETMAREVLYEVRCHRTFVLRDDSSNSRPMALRINKMTACKKGDAKPHQIYVRASVWQRMTARYSFQATPRTVKYFSSDDDLGTLSESTYYIPRATIDPAYDAFVIRDRRLFVFKMSVALGSLRVNVKGLEDLKNRVGGQVIGEWYFVMVVPPENEKAAEVVLPEEVEWASKLSVFTLVVPELP</sequence>
<dbReference type="Proteomes" id="UP000308600">
    <property type="component" value="Unassembled WGS sequence"/>
</dbReference>
<evidence type="ECO:0000313" key="2">
    <source>
        <dbReference type="Proteomes" id="UP000308600"/>
    </source>
</evidence>
<dbReference type="EMBL" id="ML208516">
    <property type="protein sequence ID" value="TFK63566.1"/>
    <property type="molecule type" value="Genomic_DNA"/>
</dbReference>
<protein>
    <submittedName>
        <fullName evidence="1">Uncharacterized protein</fullName>
    </submittedName>
</protein>
<proteinExistence type="predicted"/>
<organism evidence="1 2">
    <name type="scientific">Pluteus cervinus</name>
    <dbReference type="NCBI Taxonomy" id="181527"/>
    <lineage>
        <taxon>Eukaryota</taxon>
        <taxon>Fungi</taxon>
        <taxon>Dikarya</taxon>
        <taxon>Basidiomycota</taxon>
        <taxon>Agaricomycotina</taxon>
        <taxon>Agaricomycetes</taxon>
        <taxon>Agaricomycetidae</taxon>
        <taxon>Agaricales</taxon>
        <taxon>Pluteineae</taxon>
        <taxon>Pluteaceae</taxon>
        <taxon>Pluteus</taxon>
    </lineage>
</organism>
<gene>
    <name evidence="1" type="ORF">BDN72DRAFT_309613</name>
</gene>
<evidence type="ECO:0000313" key="1">
    <source>
        <dbReference type="EMBL" id="TFK63566.1"/>
    </source>
</evidence>
<accession>A0ACD3ADH2</accession>
<reference evidence="1 2" key="1">
    <citation type="journal article" date="2019" name="Nat. Ecol. Evol.">
        <title>Megaphylogeny resolves global patterns of mushroom evolution.</title>
        <authorList>
            <person name="Varga T."/>
            <person name="Krizsan K."/>
            <person name="Foldi C."/>
            <person name="Dima B."/>
            <person name="Sanchez-Garcia M."/>
            <person name="Sanchez-Ramirez S."/>
            <person name="Szollosi G.J."/>
            <person name="Szarkandi J.G."/>
            <person name="Papp V."/>
            <person name="Albert L."/>
            <person name="Andreopoulos W."/>
            <person name="Angelini C."/>
            <person name="Antonin V."/>
            <person name="Barry K.W."/>
            <person name="Bougher N.L."/>
            <person name="Buchanan P."/>
            <person name="Buyck B."/>
            <person name="Bense V."/>
            <person name="Catcheside P."/>
            <person name="Chovatia M."/>
            <person name="Cooper J."/>
            <person name="Damon W."/>
            <person name="Desjardin D."/>
            <person name="Finy P."/>
            <person name="Geml J."/>
            <person name="Haridas S."/>
            <person name="Hughes K."/>
            <person name="Justo A."/>
            <person name="Karasinski D."/>
            <person name="Kautmanova I."/>
            <person name="Kiss B."/>
            <person name="Kocsube S."/>
            <person name="Kotiranta H."/>
            <person name="LaButti K.M."/>
            <person name="Lechner B.E."/>
            <person name="Liimatainen K."/>
            <person name="Lipzen A."/>
            <person name="Lukacs Z."/>
            <person name="Mihaltcheva S."/>
            <person name="Morgado L.N."/>
            <person name="Niskanen T."/>
            <person name="Noordeloos M.E."/>
            <person name="Ohm R.A."/>
            <person name="Ortiz-Santana B."/>
            <person name="Ovrebo C."/>
            <person name="Racz N."/>
            <person name="Riley R."/>
            <person name="Savchenko A."/>
            <person name="Shiryaev A."/>
            <person name="Soop K."/>
            <person name="Spirin V."/>
            <person name="Szebenyi C."/>
            <person name="Tomsovsky M."/>
            <person name="Tulloss R.E."/>
            <person name="Uehling J."/>
            <person name="Grigoriev I.V."/>
            <person name="Vagvolgyi C."/>
            <person name="Papp T."/>
            <person name="Martin F.M."/>
            <person name="Miettinen O."/>
            <person name="Hibbett D.S."/>
            <person name="Nagy L.G."/>
        </authorList>
    </citation>
    <scope>NUCLEOTIDE SEQUENCE [LARGE SCALE GENOMIC DNA]</scope>
    <source>
        <strain evidence="1 2">NL-1719</strain>
    </source>
</reference>
<keyword evidence="2" id="KW-1185">Reference proteome</keyword>